<dbReference type="GO" id="GO:0034599">
    <property type="term" value="P:cellular response to oxidative stress"/>
    <property type="evidence" value="ECO:0007669"/>
    <property type="project" value="InterPro"/>
</dbReference>
<dbReference type="GO" id="GO:0005758">
    <property type="term" value="C:mitochondrial intermembrane space"/>
    <property type="evidence" value="ECO:0007669"/>
    <property type="project" value="UniProtKB-SubCell"/>
</dbReference>
<evidence type="ECO:0000256" key="14">
    <source>
        <dbReference type="SAM" id="SignalP"/>
    </source>
</evidence>
<dbReference type="GO" id="GO:0046872">
    <property type="term" value="F:metal ion binding"/>
    <property type="evidence" value="ECO:0007669"/>
    <property type="project" value="UniProtKB-KW"/>
</dbReference>
<evidence type="ECO:0000256" key="9">
    <source>
        <dbReference type="ARBA" id="ARBA00023128"/>
    </source>
</evidence>
<dbReference type="GO" id="GO:0042744">
    <property type="term" value="P:hydrogen peroxide catabolic process"/>
    <property type="evidence" value="ECO:0007669"/>
    <property type="project" value="TreeGrafter"/>
</dbReference>
<comment type="catalytic activity">
    <reaction evidence="12">
        <text>2 Fe(II)-[cytochrome c] + H2O2 + 2 H(+) = 2 Fe(III)-[cytochrome c] + 2 H2O</text>
        <dbReference type="Rhea" id="RHEA:16581"/>
        <dbReference type="Rhea" id="RHEA-COMP:10350"/>
        <dbReference type="Rhea" id="RHEA-COMP:14399"/>
        <dbReference type="ChEBI" id="CHEBI:15377"/>
        <dbReference type="ChEBI" id="CHEBI:15378"/>
        <dbReference type="ChEBI" id="CHEBI:16240"/>
        <dbReference type="ChEBI" id="CHEBI:29033"/>
        <dbReference type="ChEBI" id="CHEBI:29034"/>
        <dbReference type="EC" id="1.11.1.5"/>
    </reaction>
</comment>
<keyword evidence="5" id="KW-0479">Metal-binding</keyword>
<dbReference type="InterPro" id="IPR019793">
    <property type="entry name" value="Peroxidases_heam-ligand_BS"/>
</dbReference>
<protein>
    <recommendedName>
        <fullName evidence="11">Cytochrome c peroxidase, mitochondrial</fullName>
        <ecNumber evidence="10">1.11.1.5</ecNumber>
    </recommendedName>
</protein>
<dbReference type="Pfam" id="PF00141">
    <property type="entry name" value="peroxidase"/>
    <property type="match status" value="1"/>
</dbReference>
<comment type="similarity">
    <text evidence="13">Belongs to the peroxidase family.</text>
</comment>
<dbReference type="GO" id="GO:0004130">
    <property type="term" value="F:cytochrome-c peroxidase activity"/>
    <property type="evidence" value="ECO:0007669"/>
    <property type="project" value="UniProtKB-EC"/>
</dbReference>
<evidence type="ECO:0000256" key="1">
    <source>
        <dbReference type="ARBA" id="ARBA00004305"/>
    </source>
</evidence>
<dbReference type="SUPFAM" id="SSF48113">
    <property type="entry name" value="Heme-dependent peroxidases"/>
    <property type="match status" value="1"/>
</dbReference>
<reference evidence="16" key="1">
    <citation type="submission" date="2021-01" db="EMBL/GenBank/DDBJ databases">
        <authorList>
            <person name="Corre E."/>
            <person name="Pelletier E."/>
            <person name="Niang G."/>
            <person name="Scheremetjew M."/>
            <person name="Finn R."/>
            <person name="Kale V."/>
            <person name="Holt S."/>
            <person name="Cochrane G."/>
            <person name="Meng A."/>
            <person name="Brown T."/>
            <person name="Cohen L."/>
        </authorList>
    </citation>
    <scope>NUCLEOTIDE SEQUENCE</scope>
    <source>
        <strain evidence="16">CCMP3107</strain>
    </source>
</reference>
<keyword evidence="7" id="KW-0560">Oxidoreductase</keyword>
<feature type="signal peptide" evidence="14">
    <location>
        <begin position="1"/>
        <end position="21"/>
    </location>
</feature>
<dbReference type="PRINTS" id="PR00459">
    <property type="entry name" value="ASPEROXIDASE"/>
</dbReference>
<dbReference type="EC" id="1.11.1.5" evidence="10"/>
<evidence type="ECO:0000256" key="12">
    <source>
        <dbReference type="ARBA" id="ARBA00049265"/>
    </source>
</evidence>
<comment type="subcellular location">
    <subcellularLocation>
        <location evidence="2">Mitochondrion intermembrane space</location>
    </subcellularLocation>
    <subcellularLocation>
        <location evidence="1">Mitochondrion matrix</location>
    </subcellularLocation>
</comment>
<feature type="chain" id="PRO_5030159557" description="Cytochrome c peroxidase, mitochondrial" evidence="14">
    <location>
        <begin position="22"/>
        <end position="351"/>
    </location>
</feature>
<accession>A0A6S9FM04</accession>
<keyword evidence="14" id="KW-0732">Signal</keyword>
<dbReference type="AlphaFoldDB" id="A0A6S9FM04"/>
<dbReference type="PROSITE" id="PS00436">
    <property type="entry name" value="PEROXIDASE_2"/>
    <property type="match status" value="1"/>
</dbReference>
<dbReference type="PANTHER" id="PTHR31356:SF58">
    <property type="entry name" value="CYTOCHROME C PEROXIDASE, MITOCHONDRIAL"/>
    <property type="match status" value="1"/>
</dbReference>
<evidence type="ECO:0000256" key="7">
    <source>
        <dbReference type="ARBA" id="ARBA00023002"/>
    </source>
</evidence>
<keyword evidence="9" id="KW-0496">Mitochondrion</keyword>
<dbReference type="PROSITE" id="PS50873">
    <property type="entry name" value="PEROXIDASE_4"/>
    <property type="match status" value="1"/>
</dbReference>
<evidence type="ECO:0000256" key="5">
    <source>
        <dbReference type="ARBA" id="ARBA00022723"/>
    </source>
</evidence>
<evidence type="ECO:0000313" key="16">
    <source>
        <dbReference type="EMBL" id="CAE0628448.1"/>
    </source>
</evidence>
<dbReference type="Gene3D" id="1.10.520.10">
    <property type="match status" value="1"/>
</dbReference>
<evidence type="ECO:0000256" key="2">
    <source>
        <dbReference type="ARBA" id="ARBA00004569"/>
    </source>
</evidence>
<dbReference type="InterPro" id="IPR019794">
    <property type="entry name" value="Peroxidases_AS"/>
</dbReference>
<proteinExistence type="inferred from homology"/>
<name>A0A6S9FM04_HETAK</name>
<dbReference type="InterPro" id="IPR002207">
    <property type="entry name" value="Peroxidase_I"/>
</dbReference>
<gene>
    <name evidence="16" type="ORF">HAKA00212_LOCUS7130</name>
</gene>
<dbReference type="Gene3D" id="1.10.420.10">
    <property type="entry name" value="Peroxidase, domain 2"/>
    <property type="match status" value="1"/>
</dbReference>
<dbReference type="InterPro" id="IPR002016">
    <property type="entry name" value="Haem_peroxidase"/>
</dbReference>
<evidence type="ECO:0000256" key="4">
    <source>
        <dbReference type="ARBA" id="ARBA00022617"/>
    </source>
</evidence>
<evidence type="ECO:0000256" key="13">
    <source>
        <dbReference type="RuleBase" id="RU004241"/>
    </source>
</evidence>
<dbReference type="GO" id="GO:0005759">
    <property type="term" value="C:mitochondrial matrix"/>
    <property type="evidence" value="ECO:0007669"/>
    <property type="project" value="UniProtKB-SubCell"/>
</dbReference>
<dbReference type="PANTHER" id="PTHR31356">
    <property type="entry name" value="THYLAKOID LUMENAL 29 KDA PROTEIN, CHLOROPLASTIC-RELATED"/>
    <property type="match status" value="1"/>
</dbReference>
<evidence type="ECO:0000259" key="15">
    <source>
        <dbReference type="PROSITE" id="PS50873"/>
    </source>
</evidence>
<evidence type="ECO:0000256" key="11">
    <source>
        <dbReference type="ARBA" id="ARBA00040313"/>
    </source>
</evidence>
<dbReference type="PRINTS" id="PR00458">
    <property type="entry name" value="PEROXIDASE"/>
</dbReference>
<dbReference type="GO" id="GO:0000302">
    <property type="term" value="P:response to reactive oxygen species"/>
    <property type="evidence" value="ECO:0007669"/>
    <property type="project" value="TreeGrafter"/>
</dbReference>
<evidence type="ECO:0000256" key="6">
    <source>
        <dbReference type="ARBA" id="ARBA00022946"/>
    </source>
</evidence>
<keyword evidence="6" id="KW-0809">Transit peptide</keyword>
<keyword evidence="3" id="KW-0575">Peroxidase</keyword>
<dbReference type="PROSITE" id="PS00435">
    <property type="entry name" value="PEROXIDASE_1"/>
    <property type="match status" value="1"/>
</dbReference>
<feature type="domain" description="Plant heme peroxidase family profile" evidence="15">
    <location>
        <begin position="151"/>
        <end position="344"/>
    </location>
</feature>
<organism evidence="16">
    <name type="scientific">Heterosigma akashiwo</name>
    <name type="common">Chromophytic alga</name>
    <name type="synonym">Heterosigma carterae</name>
    <dbReference type="NCBI Taxonomy" id="2829"/>
    <lineage>
        <taxon>Eukaryota</taxon>
        <taxon>Sar</taxon>
        <taxon>Stramenopiles</taxon>
        <taxon>Ochrophyta</taxon>
        <taxon>Raphidophyceae</taxon>
        <taxon>Chattonellales</taxon>
        <taxon>Chattonellaceae</taxon>
        <taxon>Heterosigma</taxon>
    </lineage>
</organism>
<sequence length="351" mass="37555">MKLFVCVTVLALASLTSSVSAFQSPAISLAPARPSLSVLQMQLAEGDDRRAFIIKAAAFASAVSSVPSSPFLKPVFAADGVSYKDVAADIAALVKANPDYGPTMVRLAWHSSGTYDKISKTGGSGGGTIRFKEELAHGGNAGLGETAVKWLEPIKDKYGDALSYADLYTLAGVASIKAMGGPTIQWCAGRTDQPVAAVTPDGRLPNADVGPAGTDPSDAQHLRDVFYRMGFNDQEIVALSGAHALGRCHTTASGYDGPWTPTPTTFNNAYFTLLKNLDWTKRDWSGPFQYEDGGKTLMMLPTDLVLLKDKKFLKYVDLYAKDARQFDRDFAAAFHKLLELGTSGLAPTEWA</sequence>
<dbReference type="InterPro" id="IPR044831">
    <property type="entry name" value="Ccp1-like"/>
</dbReference>
<evidence type="ECO:0000256" key="3">
    <source>
        <dbReference type="ARBA" id="ARBA00022559"/>
    </source>
</evidence>
<dbReference type="InterPro" id="IPR010255">
    <property type="entry name" value="Haem_peroxidase_sf"/>
</dbReference>
<evidence type="ECO:0000256" key="8">
    <source>
        <dbReference type="ARBA" id="ARBA00023004"/>
    </source>
</evidence>
<keyword evidence="4" id="KW-0349">Heme</keyword>
<keyword evidence="8" id="KW-0408">Iron</keyword>
<dbReference type="EMBL" id="HBIU01015258">
    <property type="protein sequence ID" value="CAE0628448.1"/>
    <property type="molecule type" value="Transcribed_RNA"/>
</dbReference>
<evidence type="ECO:0000256" key="10">
    <source>
        <dbReference type="ARBA" id="ARBA00039063"/>
    </source>
</evidence>
<dbReference type="GO" id="GO:0020037">
    <property type="term" value="F:heme binding"/>
    <property type="evidence" value="ECO:0007669"/>
    <property type="project" value="InterPro"/>
</dbReference>
<dbReference type="FunFam" id="1.10.420.10:FF:000009">
    <property type="entry name" value="Ascorbate peroxidase"/>
    <property type="match status" value="1"/>
</dbReference>